<dbReference type="RefSeq" id="XP_026686655.1">
    <property type="nucleotide sequence ID" value="XM_026830854.1"/>
</dbReference>
<comment type="subcellular location">
    <subcellularLocation>
        <location evidence="1">Nucleus</location>
    </subcellularLocation>
</comment>
<dbReference type="GO" id="GO:0031491">
    <property type="term" value="F:nucleosome binding"/>
    <property type="evidence" value="ECO:0007669"/>
    <property type="project" value="TreeGrafter"/>
</dbReference>
<dbReference type="InterPro" id="IPR049121">
    <property type="entry name" value="TdIF1_C"/>
</dbReference>
<evidence type="ECO:0000256" key="3">
    <source>
        <dbReference type="ARBA" id="ARBA00023242"/>
    </source>
</evidence>
<dbReference type="Pfam" id="PF21229">
    <property type="entry name" value="TdIF1_2nd"/>
    <property type="match status" value="1"/>
</dbReference>
<dbReference type="STRING" id="121845.A0A3Q0JIS5"/>
<dbReference type="KEGG" id="dci:103519303"/>
<dbReference type="AlphaFoldDB" id="A0A3Q0JIS5"/>
<evidence type="ECO:0000313" key="8">
    <source>
        <dbReference type="RefSeq" id="XP_026686655.1"/>
    </source>
</evidence>
<feature type="domain" description="DNTTIP1 dimerisation" evidence="5">
    <location>
        <begin position="139"/>
        <end position="205"/>
    </location>
</feature>
<evidence type="ECO:0000259" key="5">
    <source>
        <dbReference type="Pfam" id="PF18192"/>
    </source>
</evidence>
<name>A0A3Q0JIS5_DIACI</name>
<organism evidence="7 8">
    <name type="scientific">Diaphorina citri</name>
    <name type="common">Asian citrus psyllid</name>
    <dbReference type="NCBI Taxonomy" id="121845"/>
    <lineage>
        <taxon>Eukaryota</taxon>
        <taxon>Metazoa</taxon>
        <taxon>Ecdysozoa</taxon>
        <taxon>Arthropoda</taxon>
        <taxon>Hexapoda</taxon>
        <taxon>Insecta</taxon>
        <taxon>Pterygota</taxon>
        <taxon>Neoptera</taxon>
        <taxon>Paraneoptera</taxon>
        <taxon>Hemiptera</taxon>
        <taxon>Sternorrhyncha</taxon>
        <taxon>Psylloidea</taxon>
        <taxon>Psyllidae</taxon>
        <taxon>Diaphorininae</taxon>
        <taxon>Diaphorina</taxon>
    </lineage>
</organism>
<dbReference type="PaxDb" id="121845-A0A3Q0JIS5"/>
<evidence type="ECO:0000313" key="7">
    <source>
        <dbReference type="Proteomes" id="UP000079169"/>
    </source>
</evidence>
<evidence type="ECO:0000256" key="1">
    <source>
        <dbReference type="ARBA" id="ARBA00004123"/>
    </source>
</evidence>
<protein>
    <submittedName>
        <fullName evidence="8">Deoxynucleotidyltransferase terminal-interacting protein 1</fullName>
    </submittedName>
</protein>
<dbReference type="Pfam" id="PF18192">
    <property type="entry name" value="DNTTIP1_dimer"/>
    <property type="match status" value="1"/>
</dbReference>
<dbReference type="GO" id="GO:0005634">
    <property type="term" value="C:nucleus"/>
    <property type="evidence" value="ECO:0007669"/>
    <property type="project" value="UniProtKB-SubCell"/>
</dbReference>
<evidence type="ECO:0000259" key="6">
    <source>
        <dbReference type="Pfam" id="PF21229"/>
    </source>
</evidence>
<dbReference type="InterPro" id="IPR041384">
    <property type="entry name" value="DNTTIP1_dimer"/>
</dbReference>
<keyword evidence="7" id="KW-1185">Reference proteome</keyword>
<feature type="domain" description="TdIF1 C-terminal" evidence="6">
    <location>
        <begin position="347"/>
        <end position="413"/>
    </location>
</feature>
<keyword evidence="2" id="KW-0238">DNA-binding</keyword>
<dbReference type="PANTHER" id="PTHR23399">
    <property type="entry name" value="DEOXYNUCLEOTIDYLTRANSFERASE TERMINAL-INTERACTING PROTEIN 1"/>
    <property type="match status" value="1"/>
</dbReference>
<proteinExistence type="predicted"/>
<dbReference type="Proteomes" id="UP000079169">
    <property type="component" value="Unplaced"/>
</dbReference>
<dbReference type="PANTHER" id="PTHR23399:SF2">
    <property type="entry name" value="DEOXYNUCLEOTIDYLTRANSFERASE TERMINAL-INTERACTING PROTEIN 1"/>
    <property type="match status" value="1"/>
</dbReference>
<sequence>MRQVTLSNLSGNTLRSMTNTFNMRQVTLSNLSGNILRSMVQRTLNPHIRGRCVMSASKSLDVLRQNLQAAINKDIDAVIQGYLEVTFLKQIDSFCHSQTNTFNMRQVTLSNLSGNTLRSMVQRTLNPHIRGRCVMSASKSLDVLRQNLQAAINKDIDAVIQGYLEKYFAPAIHNIRVNLGQTSVSEEHLREVCRSILDEAKLFYSARIGSRGSSPPNDADYAFAKTCSPRSPLFHGTTRSRKREAEDSNVDTQAQHAKQSRREAPNNVPESKLDPLRFHANSQFMLSTQAQKVLGLRSGGSLVRLPASLLRYPIDSEDREWLSSHKWKLTPLVLGLRNGGSSVRLPTSLLRYPIDSEDREWLSSHKLLSSSSSHLYLIPVEDVRELAVQDEYRSNAVLKELKGFHIPELMLIKVQNYMTELRKSLTSSSAEVCNDCMLFTPFSRYFACLFFIYTLYNCVGCECVLLF</sequence>
<evidence type="ECO:0000256" key="2">
    <source>
        <dbReference type="ARBA" id="ARBA00023125"/>
    </source>
</evidence>
<accession>A0A3Q0JIS5</accession>
<reference evidence="8" key="1">
    <citation type="submission" date="2025-08" db="UniProtKB">
        <authorList>
            <consortium name="RefSeq"/>
        </authorList>
    </citation>
    <scope>IDENTIFICATION</scope>
</reference>
<gene>
    <name evidence="8" type="primary">LOC103519303</name>
</gene>
<keyword evidence="3" id="KW-0539">Nucleus</keyword>
<evidence type="ECO:0000256" key="4">
    <source>
        <dbReference type="SAM" id="MobiDB-lite"/>
    </source>
</evidence>
<dbReference type="InterPro" id="IPR026064">
    <property type="entry name" value="TdIF1"/>
</dbReference>
<dbReference type="GO" id="GO:0003677">
    <property type="term" value="F:DNA binding"/>
    <property type="evidence" value="ECO:0007669"/>
    <property type="project" value="UniProtKB-KW"/>
</dbReference>
<feature type="region of interest" description="Disordered" evidence="4">
    <location>
        <begin position="232"/>
        <end position="273"/>
    </location>
</feature>
<dbReference type="GeneID" id="103519303"/>